<feature type="transmembrane region" description="Helical" evidence="1">
    <location>
        <begin position="52"/>
        <end position="71"/>
    </location>
</feature>
<proteinExistence type="predicted"/>
<gene>
    <name evidence="2" type="ORF">SAMN05444411_106213</name>
</gene>
<dbReference type="RefSeq" id="WP_090123930.1">
    <property type="nucleotide sequence ID" value="NZ_FNNJ01000006.1"/>
</dbReference>
<dbReference type="STRING" id="762486.SAMN05444411_106213"/>
<dbReference type="EMBL" id="FNNJ01000006">
    <property type="protein sequence ID" value="SDX55648.1"/>
    <property type="molecule type" value="Genomic_DNA"/>
</dbReference>
<feature type="transmembrane region" description="Helical" evidence="1">
    <location>
        <begin position="99"/>
        <end position="116"/>
    </location>
</feature>
<evidence type="ECO:0000313" key="2">
    <source>
        <dbReference type="EMBL" id="SDX55648.1"/>
    </source>
</evidence>
<dbReference type="OrthoDB" id="1441494at2"/>
<keyword evidence="3" id="KW-1185">Reference proteome</keyword>
<reference evidence="2 3" key="1">
    <citation type="submission" date="2016-10" db="EMBL/GenBank/DDBJ databases">
        <authorList>
            <person name="de Groot N.N."/>
        </authorList>
    </citation>
    <scope>NUCLEOTIDE SEQUENCE [LARGE SCALE GENOMIC DNA]</scope>
    <source>
        <strain evidence="2 3">DSM 24956</strain>
    </source>
</reference>
<keyword evidence="1" id="KW-1133">Transmembrane helix</keyword>
<evidence type="ECO:0000313" key="3">
    <source>
        <dbReference type="Proteomes" id="UP000199595"/>
    </source>
</evidence>
<feature type="transmembrane region" description="Helical" evidence="1">
    <location>
        <begin position="128"/>
        <end position="146"/>
    </location>
</feature>
<dbReference type="AlphaFoldDB" id="A0A1H3CP37"/>
<accession>A0A1H3CP37</accession>
<evidence type="ECO:0000256" key="1">
    <source>
        <dbReference type="SAM" id="Phobius"/>
    </source>
</evidence>
<name>A0A1H3CP37_9FLAO</name>
<protein>
    <submittedName>
        <fullName evidence="2">Uncharacterized protein</fullName>
    </submittedName>
</protein>
<keyword evidence="1" id="KW-0812">Transmembrane</keyword>
<dbReference type="Proteomes" id="UP000199595">
    <property type="component" value="Unassembled WGS sequence"/>
</dbReference>
<organism evidence="2 3">
    <name type="scientific">Lutibacter oricola</name>
    <dbReference type="NCBI Taxonomy" id="762486"/>
    <lineage>
        <taxon>Bacteria</taxon>
        <taxon>Pseudomonadati</taxon>
        <taxon>Bacteroidota</taxon>
        <taxon>Flavobacteriia</taxon>
        <taxon>Flavobacteriales</taxon>
        <taxon>Flavobacteriaceae</taxon>
        <taxon>Lutibacter</taxon>
    </lineage>
</organism>
<sequence length="437" mass="50827">MKKTLFTIIGAILGLPLSYYFQPEMVRAKIGGISGYVRHFDEILEAEDLIGNVIISVVVFALIGFIIGYFMDKTSENQVAKDTNQVAVPKVNYEKTGKSIGKVLVSFFGVLLLNINKIKKWIKSNPKLIGIIGVLVMLFSVFYYIFIKNHPTKDGKEMASKMCECYKTYNKEIISAYTDFSNNFDKSKYKQRKEARNDFQNISSPINKKKYNCIENINKEYQLIERKYNNDYKGRNKLELSYNQNQNNCSTNTNVKESKLYNEINSKIETIKDPEPNKDKIRGDLIGNKIPGWSFDYLSEFKKFKILNSIKNSNRIEYDIEMELYGENSKSTHECEIKVIYNLGNNGWYFNNVKMKYITFTNTYYPDKWSKTVPLKNCKWNAENKYKMGWKTRNSNYANITETGPNLGAKTLPNSNTYYIKSLENKVIKVKFTYRPN</sequence>
<keyword evidence="1" id="KW-0472">Membrane</keyword>